<evidence type="ECO:0000313" key="2">
    <source>
        <dbReference type="Proteomes" id="UP000178127"/>
    </source>
</evidence>
<reference evidence="1 2" key="1">
    <citation type="journal article" date="2016" name="Nat. Commun.">
        <title>Thousands of microbial genomes shed light on interconnected biogeochemical processes in an aquifer system.</title>
        <authorList>
            <person name="Anantharaman K."/>
            <person name="Brown C.T."/>
            <person name="Hug L.A."/>
            <person name="Sharon I."/>
            <person name="Castelle C.J."/>
            <person name="Probst A.J."/>
            <person name="Thomas B.C."/>
            <person name="Singh A."/>
            <person name="Wilkins M.J."/>
            <person name="Karaoz U."/>
            <person name="Brodie E.L."/>
            <person name="Williams K.H."/>
            <person name="Hubbard S.S."/>
            <person name="Banfield J.F."/>
        </authorList>
    </citation>
    <scope>NUCLEOTIDE SEQUENCE [LARGE SCALE GENOMIC DNA]</scope>
</reference>
<protein>
    <recommendedName>
        <fullName evidence="3">PsbP C-terminal domain-containing protein</fullName>
    </recommendedName>
</protein>
<evidence type="ECO:0000313" key="1">
    <source>
        <dbReference type="EMBL" id="OGC53622.1"/>
    </source>
</evidence>
<comment type="caution">
    <text evidence="1">The sequence shown here is derived from an EMBL/GenBank/DDBJ whole genome shotgun (WGS) entry which is preliminary data.</text>
</comment>
<dbReference type="EMBL" id="MEVD01000013">
    <property type="protein sequence ID" value="OGC53622.1"/>
    <property type="molecule type" value="Genomic_DNA"/>
</dbReference>
<sequence>MNKFLLAVLLLIAISYGAWYLNKSVHIDINHKFILTNFSAWEEVPRKSGAYKSFATHKDGIINSYADIRFLKKEKTLSETTHIKSAKEECQNLANEPQVTSYTIDVSEFKKDNSVVVMCRGEGIGTVTKLPTTVTMYSFFGLEDEILILSTSYPSNNTTEEINENNLIDGFRFY</sequence>
<dbReference type="AlphaFoldDB" id="A0A1F4V8U4"/>
<evidence type="ECO:0008006" key="3">
    <source>
        <dbReference type="Google" id="ProtNLM"/>
    </source>
</evidence>
<gene>
    <name evidence="1" type="ORF">A3D91_04240</name>
</gene>
<name>A0A1F4V8U4_UNCKA</name>
<organism evidence="1 2">
    <name type="scientific">candidate division WWE3 bacterium RIFCSPHIGHO2_02_FULL_38_14</name>
    <dbReference type="NCBI Taxonomy" id="1802620"/>
    <lineage>
        <taxon>Bacteria</taxon>
        <taxon>Katanobacteria</taxon>
    </lineage>
</organism>
<dbReference type="Proteomes" id="UP000178127">
    <property type="component" value="Unassembled WGS sequence"/>
</dbReference>
<proteinExistence type="predicted"/>
<accession>A0A1F4V8U4</accession>